<dbReference type="Pfam" id="PF05656">
    <property type="entry name" value="DUF805"/>
    <property type="match status" value="1"/>
</dbReference>
<dbReference type="InterPro" id="IPR008523">
    <property type="entry name" value="DUF805"/>
</dbReference>
<comment type="caution">
    <text evidence="2">The sequence shown here is derived from an EMBL/GenBank/DDBJ whole genome shotgun (WGS) entry which is preliminary data.</text>
</comment>
<keyword evidence="1" id="KW-1133">Transmembrane helix</keyword>
<feature type="transmembrane region" description="Helical" evidence="1">
    <location>
        <begin position="33"/>
        <end position="58"/>
    </location>
</feature>
<evidence type="ECO:0000313" key="3">
    <source>
        <dbReference type="Proteomes" id="UP000664398"/>
    </source>
</evidence>
<dbReference type="GO" id="GO:0005886">
    <property type="term" value="C:plasma membrane"/>
    <property type="evidence" value="ECO:0007669"/>
    <property type="project" value="TreeGrafter"/>
</dbReference>
<evidence type="ECO:0000313" key="2">
    <source>
        <dbReference type="EMBL" id="MBO1805496.1"/>
    </source>
</evidence>
<protein>
    <submittedName>
        <fullName evidence="2">DUF805 domain-containing protein</fullName>
    </submittedName>
</protein>
<feature type="transmembrane region" description="Helical" evidence="1">
    <location>
        <begin position="78"/>
        <end position="107"/>
    </location>
</feature>
<reference evidence="2" key="1">
    <citation type="submission" date="2021-03" db="EMBL/GenBank/DDBJ databases">
        <title>Leucobacter chromiisoli sp. nov., isolated from chromium-containing soil of chemical plant.</title>
        <authorList>
            <person name="Xu Z."/>
        </authorList>
    </citation>
    <scope>NUCLEOTIDE SEQUENCE</scope>
    <source>
        <strain evidence="2">A2</strain>
    </source>
</reference>
<gene>
    <name evidence="2" type="ORF">J4H91_09215</name>
</gene>
<dbReference type="PANTHER" id="PTHR34980">
    <property type="entry name" value="INNER MEMBRANE PROTEIN-RELATED-RELATED"/>
    <property type="match status" value="1"/>
</dbReference>
<keyword evidence="1" id="KW-0812">Transmembrane</keyword>
<accession>A0A939LW31</accession>
<proteinExistence type="predicted"/>
<organism evidence="2 3">
    <name type="scientific">Leucobacter ruminantium</name>
    <dbReference type="NCBI Taxonomy" id="1289170"/>
    <lineage>
        <taxon>Bacteria</taxon>
        <taxon>Bacillati</taxon>
        <taxon>Actinomycetota</taxon>
        <taxon>Actinomycetes</taxon>
        <taxon>Micrococcales</taxon>
        <taxon>Microbacteriaceae</taxon>
        <taxon>Leucobacter</taxon>
    </lineage>
</organism>
<name>A0A939LW31_9MICO</name>
<feature type="transmembrane region" description="Helical" evidence="1">
    <location>
        <begin position="119"/>
        <end position="148"/>
    </location>
</feature>
<dbReference type="EMBL" id="JAGDYL010000014">
    <property type="protein sequence ID" value="MBO1805496.1"/>
    <property type="molecule type" value="Genomic_DNA"/>
</dbReference>
<dbReference type="AlphaFoldDB" id="A0A939LW31"/>
<keyword evidence="1" id="KW-0472">Membrane</keyword>
<keyword evidence="3" id="KW-1185">Reference proteome</keyword>
<dbReference type="Proteomes" id="UP000664398">
    <property type="component" value="Unassembled WGS sequence"/>
</dbReference>
<dbReference type="PANTHER" id="PTHR34980:SF2">
    <property type="entry name" value="INNER MEMBRANE PROTEIN YHAH-RELATED"/>
    <property type="match status" value="1"/>
</dbReference>
<evidence type="ECO:0000256" key="1">
    <source>
        <dbReference type="SAM" id="Phobius"/>
    </source>
</evidence>
<sequence>MTRPLYGASFGQAIRRFFKGYAKFSGRASRSEYWWVALFSFLVSLIPSILLVIGFVAVMSSSAYSYSYDYDYSPGASAGAIALLVIGGGLYVLVWLGMLLPTFAIGWRRLHDANFAGPLYLLVLGSMIPFLNYIGWIGSIVVLIFTLMPSKAEGRRFDYS</sequence>